<proteinExistence type="predicted"/>
<dbReference type="AlphaFoldDB" id="A0A8A3PBZ1"/>
<evidence type="ECO:0000256" key="1">
    <source>
        <dbReference type="SAM" id="MobiDB-lite"/>
    </source>
</evidence>
<organism evidence="2 3">
    <name type="scientific">Monilinia vaccinii-corymbosi</name>
    <dbReference type="NCBI Taxonomy" id="61207"/>
    <lineage>
        <taxon>Eukaryota</taxon>
        <taxon>Fungi</taxon>
        <taxon>Dikarya</taxon>
        <taxon>Ascomycota</taxon>
        <taxon>Pezizomycotina</taxon>
        <taxon>Leotiomycetes</taxon>
        <taxon>Helotiales</taxon>
        <taxon>Sclerotiniaceae</taxon>
        <taxon>Monilinia</taxon>
    </lineage>
</organism>
<dbReference type="EMBL" id="CP063407">
    <property type="protein sequence ID" value="QSZ32607.1"/>
    <property type="molecule type" value="Genomic_DNA"/>
</dbReference>
<evidence type="ECO:0000313" key="2">
    <source>
        <dbReference type="EMBL" id="QSZ32607.1"/>
    </source>
</evidence>
<dbReference type="Proteomes" id="UP000672032">
    <property type="component" value="Chromosome 3"/>
</dbReference>
<feature type="compositionally biased region" description="Basic and acidic residues" evidence="1">
    <location>
        <begin position="105"/>
        <end position="132"/>
    </location>
</feature>
<dbReference type="OrthoDB" id="3491428at2759"/>
<gene>
    <name evidence="2" type="ORF">DSL72_002186</name>
</gene>
<name>A0A8A3PBZ1_9HELO</name>
<sequence>MMNHQQDESIRELHAALQKCLQAFPGNSGHQLIHDTVKRAINASESHSQSPFPTPACIQTEDESKHFDQLRNFIDNLVLTVTPQALQNTAVTDASNPSNPSSSEQNKRKSFDDPEHDAKLSRRKLSKAEQEAARGLQELSAGV</sequence>
<evidence type="ECO:0000313" key="3">
    <source>
        <dbReference type="Proteomes" id="UP000672032"/>
    </source>
</evidence>
<accession>A0A8A3PBZ1</accession>
<protein>
    <submittedName>
        <fullName evidence="2">Uncharacterized protein</fullName>
    </submittedName>
</protein>
<reference evidence="2" key="1">
    <citation type="submission" date="2020-10" db="EMBL/GenBank/DDBJ databases">
        <title>Genome Sequence of Monilinia vaccinii-corymbosi Sheds Light on Mummy Berry Disease Infection of Blueberry and Mating Type.</title>
        <authorList>
            <person name="Yow A.G."/>
            <person name="Zhang Y."/>
            <person name="Bansal K."/>
            <person name="Eacker S.M."/>
            <person name="Sullivan S."/>
            <person name="Liachko I."/>
            <person name="Cubeta M.A."/>
            <person name="Rollins J.A."/>
            <person name="Ashrafi H."/>
        </authorList>
    </citation>
    <scope>NUCLEOTIDE SEQUENCE</scope>
    <source>
        <strain evidence="2">RL-1</strain>
    </source>
</reference>
<keyword evidence="3" id="KW-1185">Reference proteome</keyword>
<feature type="region of interest" description="Disordered" evidence="1">
    <location>
        <begin position="88"/>
        <end position="143"/>
    </location>
</feature>